<dbReference type="AlphaFoldDB" id="A0A317UBA7"/>
<accession>A0A317UBA7</accession>
<comment type="caution">
    <text evidence="1">The sequence shown here is derived from an EMBL/GenBank/DDBJ whole genome shotgun (WGS) entry which is preliminary data.</text>
</comment>
<protein>
    <submittedName>
        <fullName evidence="1">Uncharacterized protein</fullName>
    </submittedName>
</protein>
<evidence type="ECO:0000313" key="2">
    <source>
        <dbReference type="EMBL" id="RUR25892.1"/>
    </source>
</evidence>
<sequence length="482" mass="54072">MLSKLLYVRQIHRQASSGLKNAFKPKKTAAVILGTGAGTGVVLYTLDSRDQQRFQEAEKLHRADKEHLMTDVEMQFGTVQELLAYAEQLPTGQIPHPAKEAYTPSRSQELVVQGFTGGLLTLFMYPQKHKRLVDACGIALEHHLECITDKGRKYFSDMELTEAALNLPKEQLEERAKMQGKTVIEYTSMLQERYQHAQEGVEACQAFYIDMTHRLNIHRHLAKRYPEARAALEKLVSIDPKELSKVTHLPEKECRKILESGIGSAMYGLGLITGQTVAGLNGQIIKDQHLDSIVDIAEKLGTHCMRLIDLAESLKKEGLTSVERAQIIHQIKKEYKNNIDAMRSDELDLVKHSYYDGEYSQALAHTIAYAQGPANLFANMNRARIFGGAVPLFPEDIISLHHQSPHCIHKNHGEGLAIATHEIRALPGMLQRIKITNTQGDQPWLVESDRGFDGKKAFMNALDRCYTPCITTPRPGSSSDDE</sequence>
<proteinExistence type="predicted"/>
<gene>
    <name evidence="1" type="ORF">DGG96_00665</name>
    <name evidence="2" type="ORF">ELY20_01725</name>
</gene>
<dbReference type="Proteomes" id="UP000247152">
    <property type="component" value="Unassembled WGS sequence"/>
</dbReference>
<evidence type="ECO:0000313" key="4">
    <source>
        <dbReference type="Proteomes" id="UP000287374"/>
    </source>
</evidence>
<evidence type="ECO:0000313" key="1">
    <source>
        <dbReference type="EMBL" id="PWY57640.1"/>
    </source>
</evidence>
<organism evidence="1 3">
    <name type="scientific">Legionella qingyii</name>
    <dbReference type="NCBI Taxonomy" id="2184757"/>
    <lineage>
        <taxon>Bacteria</taxon>
        <taxon>Pseudomonadati</taxon>
        <taxon>Pseudomonadota</taxon>
        <taxon>Gammaproteobacteria</taxon>
        <taxon>Legionellales</taxon>
        <taxon>Legionellaceae</taxon>
        <taxon>Legionella</taxon>
    </lineage>
</organism>
<dbReference type="RefSeq" id="WP_110141090.1">
    <property type="nucleotide sequence ID" value="NZ_QHJG01000001.1"/>
</dbReference>
<reference evidence="2 4" key="2">
    <citation type="submission" date="2018-12" db="EMBL/GenBank/DDBJ databases">
        <title>Legionella sp,whole genome shotgun sequence.</title>
        <authorList>
            <person name="Wu H."/>
        </authorList>
    </citation>
    <scope>NUCLEOTIDE SEQUENCE [LARGE SCALE GENOMIC DNA]</scope>
    <source>
        <strain evidence="2">Km489</strain>
        <strain evidence="4">km489</strain>
    </source>
</reference>
<reference evidence="1 3" key="1">
    <citation type="submission" date="2018-05" db="EMBL/GenBank/DDBJ databases">
        <title>Legionella qingyii sp.nov., whole genome shotgun sequence.</title>
        <authorList>
            <person name="Wu H."/>
            <person name="Zhu Q."/>
            <person name="Hu C."/>
        </authorList>
    </citation>
    <scope>NUCLEOTIDE SEQUENCE [LARGE SCALE GENOMIC DNA]</scope>
    <source>
        <strain evidence="1 3">HEB18</strain>
    </source>
</reference>
<keyword evidence="4" id="KW-1185">Reference proteome</keyword>
<dbReference type="Proteomes" id="UP000287374">
    <property type="component" value="Unassembled WGS sequence"/>
</dbReference>
<name>A0A317UBA7_9GAMM</name>
<dbReference type="EMBL" id="RZGX01000002">
    <property type="protein sequence ID" value="RUR25892.1"/>
    <property type="molecule type" value="Genomic_DNA"/>
</dbReference>
<evidence type="ECO:0000313" key="3">
    <source>
        <dbReference type="Proteomes" id="UP000247152"/>
    </source>
</evidence>
<dbReference type="EMBL" id="QHJG01000001">
    <property type="protein sequence ID" value="PWY57640.1"/>
    <property type="molecule type" value="Genomic_DNA"/>
</dbReference>
<dbReference type="OrthoDB" id="5657092at2"/>